<organism evidence="2 3">
    <name type="scientific">Actinokineospora globicatena</name>
    <dbReference type="NCBI Taxonomy" id="103729"/>
    <lineage>
        <taxon>Bacteria</taxon>
        <taxon>Bacillati</taxon>
        <taxon>Actinomycetota</taxon>
        <taxon>Actinomycetes</taxon>
        <taxon>Pseudonocardiales</taxon>
        <taxon>Pseudonocardiaceae</taxon>
        <taxon>Actinokineospora</taxon>
    </lineage>
</organism>
<dbReference type="Proteomes" id="UP001165042">
    <property type="component" value="Unassembled WGS sequence"/>
</dbReference>
<evidence type="ECO:0000256" key="1">
    <source>
        <dbReference type="SAM" id="MobiDB-lite"/>
    </source>
</evidence>
<feature type="compositionally biased region" description="Basic and acidic residues" evidence="1">
    <location>
        <begin position="60"/>
        <end position="69"/>
    </location>
</feature>
<protein>
    <submittedName>
        <fullName evidence="2">Uncharacterized protein</fullName>
    </submittedName>
</protein>
<evidence type="ECO:0000313" key="3">
    <source>
        <dbReference type="Proteomes" id="UP001165042"/>
    </source>
</evidence>
<name>A0A9W6QL91_9PSEU</name>
<feature type="region of interest" description="Disordered" evidence="1">
    <location>
        <begin position="364"/>
        <end position="393"/>
    </location>
</feature>
<reference evidence="2" key="1">
    <citation type="submission" date="2023-02" db="EMBL/GenBank/DDBJ databases">
        <title>Actinokineospora globicatena NBRC 15670.</title>
        <authorList>
            <person name="Ichikawa N."/>
            <person name="Sato H."/>
            <person name="Tonouchi N."/>
        </authorList>
    </citation>
    <scope>NUCLEOTIDE SEQUENCE</scope>
    <source>
        <strain evidence="2">NBRC 15670</strain>
    </source>
</reference>
<feature type="region of interest" description="Disordered" evidence="1">
    <location>
        <begin position="36"/>
        <end position="109"/>
    </location>
</feature>
<sequence length="491" mass="54705">MLVAGVAPGVAAARVEVSEGPAVIKMRVGIDEGELDKMRAQARAGQKVGPQQQGRAPRTPGDDQRERQPAQKPAAAEKQARATAAAAERVTKRNPGAVTAAPPPPVLNEPNHRLLDECFKSPESAPGMGRIHNRFTHCQRIGVEAEYWTIRNGVPVEKEGTTTATLELFTQTDDKQRRARQWARIQRDSVDYDWGWWDNIWLAPNVPLTIIGQCRESFSVCAASGGGVTFPWAYWDNQTTWQSWDVYNKPGSGVGRDVISYNHEYVELFTDFPPFVTIKRGESPQRALRCDSATYFRHGTTTYPHACVFAEVTPRAGFTTDPASNYYLVSLHILQAQDAPNQTYPRLVPDGVPPPRDKRIPGKYIAGDENAPGLHRISPQLHPTEDKENDAHKNGACYGTGIYADLYRDIGLPVPPDTSIPEECDEYPMGSTLEGAAHPDWDFSVKAVPRSHNRAAGGKVRVYYVDDRILQWDYDLEDPFNSNDRFYVHVQ</sequence>
<feature type="compositionally biased region" description="Basic and acidic residues" evidence="1">
    <location>
        <begin position="383"/>
        <end position="393"/>
    </location>
</feature>
<evidence type="ECO:0000313" key="2">
    <source>
        <dbReference type="EMBL" id="GLW90629.1"/>
    </source>
</evidence>
<keyword evidence="3" id="KW-1185">Reference proteome</keyword>
<feature type="compositionally biased region" description="Low complexity" evidence="1">
    <location>
        <begin position="70"/>
        <end position="88"/>
    </location>
</feature>
<gene>
    <name evidence="2" type="ORF">Aglo03_14450</name>
</gene>
<comment type="caution">
    <text evidence="2">The sequence shown here is derived from an EMBL/GenBank/DDBJ whole genome shotgun (WGS) entry which is preliminary data.</text>
</comment>
<dbReference type="EMBL" id="BSSD01000002">
    <property type="protein sequence ID" value="GLW90629.1"/>
    <property type="molecule type" value="Genomic_DNA"/>
</dbReference>
<accession>A0A9W6QL91</accession>
<proteinExistence type="predicted"/>
<dbReference type="AlphaFoldDB" id="A0A9W6QL91"/>